<feature type="binding site" evidence="9">
    <location>
        <position position="140"/>
    </location>
    <ligand>
        <name>4-amino-2-methyl-5-(diphosphooxymethyl)pyrimidine</name>
        <dbReference type="ChEBI" id="CHEBI:57841"/>
    </ligand>
</feature>
<keyword evidence="3 9" id="KW-0479">Metal-binding</keyword>
<dbReference type="InterPro" id="IPR013785">
    <property type="entry name" value="Aldolase_TIM"/>
</dbReference>
<comment type="cofactor">
    <cofactor evidence="9">
        <name>Mg(2+)</name>
        <dbReference type="ChEBI" id="CHEBI:18420"/>
    </cofactor>
    <text evidence="9">Binds 1 Mg(2+) ion per subunit.</text>
</comment>
<dbReference type="Proteomes" id="UP001233535">
    <property type="component" value="Unassembled WGS sequence"/>
</dbReference>
<proteinExistence type="inferred from homology"/>
<feature type="binding site" evidence="9">
    <location>
        <begin position="186"/>
        <end position="187"/>
    </location>
    <ligand>
        <name>2-[(2R,5Z)-2-carboxy-4-methylthiazol-5(2H)-ylidene]ethyl phosphate</name>
        <dbReference type="ChEBI" id="CHEBI:62899"/>
    </ligand>
</feature>
<evidence type="ECO:0000256" key="9">
    <source>
        <dbReference type="HAMAP-Rule" id="MF_00097"/>
    </source>
</evidence>
<comment type="catalytic activity">
    <reaction evidence="8 9 10">
        <text>2-[(2R,5Z)-2-carboxy-4-methylthiazol-5(2H)-ylidene]ethyl phosphate + 4-amino-2-methyl-5-(diphosphooxymethyl)pyrimidine + 2 H(+) = thiamine phosphate + CO2 + diphosphate</text>
        <dbReference type="Rhea" id="RHEA:47844"/>
        <dbReference type="ChEBI" id="CHEBI:15378"/>
        <dbReference type="ChEBI" id="CHEBI:16526"/>
        <dbReference type="ChEBI" id="CHEBI:33019"/>
        <dbReference type="ChEBI" id="CHEBI:37575"/>
        <dbReference type="ChEBI" id="CHEBI:57841"/>
        <dbReference type="ChEBI" id="CHEBI:62899"/>
        <dbReference type="EC" id="2.5.1.3"/>
    </reaction>
</comment>
<dbReference type="SUPFAM" id="SSF51391">
    <property type="entry name" value="Thiamin phosphate synthase"/>
    <property type="match status" value="1"/>
</dbReference>
<evidence type="ECO:0000256" key="8">
    <source>
        <dbReference type="ARBA" id="ARBA00047883"/>
    </source>
</evidence>
<comment type="caution">
    <text evidence="13">The sequence shown here is derived from an EMBL/GenBank/DDBJ whole genome shotgun (WGS) entry which is preliminary data.</text>
</comment>
<feature type="binding site" evidence="9">
    <location>
        <position position="166"/>
    </location>
    <ligand>
        <name>2-[(2R,5Z)-2-carboxy-4-methylthiazol-5(2H)-ylidene]ethyl phosphate</name>
        <dbReference type="ChEBI" id="CHEBI:62899"/>
    </ligand>
</feature>
<reference evidence="13 14" key="1">
    <citation type="submission" date="2023-04" db="EMBL/GenBank/DDBJ databases">
        <title>Lysobacter sp. strain UC isolated from soil sample.</title>
        <authorList>
            <person name="Choksket S."/>
            <person name="Harshvardhan F."/>
            <person name="Rana R."/>
            <person name="Patil P.B."/>
            <person name="Korpole S."/>
        </authorList>
    </citation>
    <scope>NUCLEOTIDE SEQUENCE [LARGE SCALE GENOMIC DNA]</scope>
    <source>
        <strain evidence="13 14">UC</strain>
    </source>
</reference>
<name>A0ABU1CFL3_9GAMM</name>
<dbReference type="EC" id="2.5.1.3" evidence="9"/>
<dbReference type="InterPro" id="IPR036206">
    <property type="entry name" value="ThiamineP_synth_sf"/>
</dbReference>
<feature type="binding site" evidence="9">
    <location>
        <position position="91"/>
    </location>
    <ligand>
        <name>Mg(2+)</name>
        <dbReference type="ChEBI" id="CHEBI:18420"/>
    </ligand>
</feature>
<gene>
    <name evidence="9 13" type="primary">thiE</name>
    <name evidence="13" type="ORF">P8609_12345</name>
</gene>
<dbReference type="CDD" id="cd00564">
    <property type="entry name" value="TMP_TenI"/>
    <property type="match status" value="1"/>
</dbReference>
<comment type="function">
    <text evidence="9">Condenses 4-methyl-5-(beta-hydroxyethyl)thiazole monophosphate (THZ-P) and 2-methyl-4-amino-5-hydroxymethyl pyrimidine pyrophosphate (HMP-PP) to form thiamine monophosphate (TMP).</text>
</comment>
<dbReference type="EMBL" id="JARUHG010000004">
    <property type="protein sequence ID" value="MDR0183750.1"/>
    <property type="molecule type" value="Genomic_DNA"/>
</dbReference>
<protein>
    <recommendedName>
        <fullName evidence="9">Thiamine-phosphate synthase</fullName>
        <shortName evidence="9">TP synthase</shortName>
        <shortName evidence="9">TPS</shortName>
        <ecNumber evidence="9">2.5.1.3</ecNumber>
    </recommendedName>
    <alternativeName>
        <fullName evidence="9">Thiamine-phosphate pyrophosphorylase</fullName>
        <shortName evidence="9">TMP pyrophosphorylase</shortName>
        <shortName evidence="9">TMP-PPase</shortName>
    </alternativeName>
</protein>
<sequence>MNPPRPPRGLYAITPDETDTARLLHRVHTVLAAGATWLQYRNKAADDALRRTQAQELLPLCRRHGVPFIVNDDWRLAATIGADGAHLGEDDGEIAAARAALGRTAIIGASCYDKLELARRAAASGASYVAFGAFFPSPTKPNARRATPDLLRDSAPLGLPRVAIGGITPDNARPLVEAGADLLAVISGVFDAADPASAVRAYLDCYTTRNAHFPLSTDPSSP</sequence>
<dbReference type="Gene3D" id="3.20.20.70">
    <property type="entry name" value="Aldolase class I"/>
    <property type="match status" value="1"/>
</dbReference>
<comment type="catalytic activity">
    <reaction evidence="6 9 10">
        <text>4-methyl-5-(2-phosphooxyethyl)-thiazole + 4-amino-2-methyl-5-(diphosphooxymethyl)pyrimidine + H(+) = thiamine phosphate + diphosphate</text>
        <dbReference type="Rhea" id="RHEA:22328"/>
        <dbReference type="ChEBI" id="CHEBI:15378"/>
        <dbReference type="ChEBI" id="CHEBI:33019"/>
        <dbReference type="ChEBI" id="CHEBI:37575"/>
        <dbReference type="ChEBI" id="CHEBI:57841"/>
        <dbReference type="ChEBI" id="CHEBI:58296"/>
        <dbReference type="EC" id="2.5.1.3"/>
    </reaction>
</comment>
<feature type="domain" description="Thiamine phosphate synthase/TenI" evidence="12">
    <location>
        <begin position="10"/>
        <end position="189"/>
    </location>
</feature>
<evidence type="ECO:0000256" key="1">
    <source>
        <dbReference type="ARBA" id="ARBA00005165"/>
    </source>
</evidence>
<keyword evidence="2 9" id="KW-0808">Transferase</keyword>
<dbReference type="InterPro" id="IPR022998">
    <property type="entry name" value="ThiamineP_synth_TenI"/>
</dbReference>
<dbReference type="Pfam" id="PF02581">
    <property type="entry name" value="TMP-TENI"/>
    <property type="match status" value="1"/>
</dbReference>
<evidence type="ECO:0000313" key="13">
    <source>
        <dbReference type="EMBL" id="MDR0183750.1"/>
    </source>
</evidence>
<evidence type="ECO:0000256" key="4">
    <source>
        <dbReference type="ARBA" id="ARBA00022842"/>
    </source>
</evidence>
<evidence type="ECO:0000256" key="11">
    <source>
        <dbReference type="RuleBase" id="RU004253"/>
    </source>
</evidence>
<dbReference type="PANTHER" id="PTHR20857:SF15">
    <property type="entry name" value="THIAMINE-PHOSPHATE SYNTHASE"/>
    <property type="match status" value="1"/>
</dbReference>
<dbReference type="InterPro" id="IPR034291">
    <property type="entry name" value="TMP_synthase"/>
</dbReference>
<comment type="catalytic activity">
    <reaction evidence="7 9 10">
        <text>2-(2-carboxy-4-methylthiazol-5-yl)ethyl phosphate + 4-amino-2-methyl-5-(diphosphooxymethyl)pyrimidine + 2 H(+) = thiamine phosphate + CO2 + diphosphate</text>
        <dbReference type="Rhea" id="RHEA:47848"/>
        <dbReference type="ChEBI" id="CHEBI:15378"/>
        <dbReference type="ChEBI" id="CHEBI:16526"/>
        <dbReference type="ChEBI" id="CHEBI:33019"/>
        <dbReference type="ChEBI" id="CHEBI:37575"/>
        <dbReference type="ChEBI" id="CHEBI:57841"/>
        <dbReference type="ChEBI" id="CHEBI:62890"/>
        <dbReference type="EC" id="2.5.1.3"/>
    </reaction>
</comment>
<evidence type="ECO:0000259" key="12">
    <source>
        <dbReference type="Pfam" id="PF02581"/>
    </source>
</evidence>
<feature type="binding site" evidence="9">
    <location>
        <position position="72"/>
    </location>
    <ligand>
        <name>Mg(2+)</name>
        <dbReference type="ChEBI" id="CHEBI:18420"/>
    </ligand>
</feature>
<dbReference type="HAMAP" id="MF_00097">
    <property type="entry name" value="TMP_synthase"/>
    <property type="match status" value="1"/>
</dbReference>
<dbReference type="PANTHER" id="PTHR20857">
    <property type="entry name" value="THIAMINE-PHOSPHATE PYROPHOSPHORYLASE"/>
    <property type="match status" value="1"/>
</dbReference>
<evidence type="ECO:0000256" key="10">
    <source>
        <dbReference type="RuleBase" id="RU003826"/>
    </source>
</evidence>
<evidence type="ECO:0000256" key="6">
    <source>
        <dbReference type="ARBA" id="ARBA00047334"/>
    </source>
</evidence>
<keyword evidence="14" id="KW-1185">Reference proteome</keyword>
<accession>A0ABU1CFL3</accession>
<dbReference type="RefSeq" id="WP_309262898.1">
    <property type="nucleotide sequence ID" value="NZ_JARUHG010000004.1"/>
</dbReference>
<evidence type="ECO:0000313" key="14">
    <source>
        <dbReference type="Proteomes" id="UP001233535"/>
    </source>
</evidence>
<comment type="pathway">
    <text evidence="1 9 11">Cofactor biosynthesis; thiamine diphosphate biosynthesis; thiamine phosphate from 4-amino-2-methyl-5-diphosphomethylpyrimidine and 4-methyl-5-(2-phosphoethyl)-thiazole: step 1/1.</text>
</comment>
<dbReference type="GO" id="GO:0004789">
    <property type="term" value="F:thiamine-phosphate diphosphorylase activity"/>
    <property type="evidence" value="ECO:0007669"/>
    <property type="project" value="UniProtKB-EC"/>
</dbReference>
<evidence type="ECO:0000256" key="3">
    <source>
        <dbReference type="ARBA" id="ARBA00022723"/>
    </source>
</evidence>
<dbReference type="NCBIfam" id="TIGR00693">
    <property type="entry name" value="thiE"/>
    <property type="match status" value="1"/>
</dbReference>
<feature type="binding site" evidence="9">
    <location>
        <begin position="39"/>
        <end position="43"/>
    </location>
    <ligand>
        <name>4-amino-2-methyl-5-(diphosphooxymethyl)pyrimidine</name>
        <dbReference type="ChEBI" id="CHEBI:57841"/>
    </ligand>
</feature>
<feature type="binding site" evidence="9">
    <location>
        <begin position="137"/>
        <end position="139"/>
    </location>
    <ligand>
        <name>2-[(2R,5Z)-2-carboxy-4-methylthiazol-5(2H)-ylidene]ethyl phosphate</name>
        <dbReference type="ChEBI" id="CHEBI:62899"/>
    </ligand>
</feature>
<organism evidence="13 14">
    <name type="scientific">Lysobacter arvi</name>
    <dbReference type="NCBI Taxonomy" id="3038776"/>
    <lineage>
        <taxon>Bacteria</taxon>
        <taxon>Pseudomonadati</taxon>
        <taxon>Pseudomonadota</taxon>
        <taxon>Gammaproteobacteria</taxon>
        <taxon>Lysobacterales</taxon>
        <taxon>Lysobacteraceae</taxon>
        <taxon>Lysobacter</taxon>
    </lineage>
</organism>
<feature type="binding site" evidence="9">
    <location>
        <position position="71"/>
    </location>
    <ligand>
        <name>4-amino-2-methyl-5-(diphosphooxymethyl)pyrimidine</name>
        <dbReference type="ChEBI" id="CHEBI:57841"/>
    </ligand>
</feature>
<evidence type="ECO:0000256" key="2">
    <source>
        <dbReference type="ARBA" id="ARBA00022679"/>
    </source>
</evidence>
<comment type="similarity">
    <text evidence="9 10">Belongs to the thiamine-phosphate synthase family.</text>
</comment>
<evidence type="ECO:0000256" key="7">
    <source>
        <dbReference type="ARBA" id="ARBA00047851"/>
    </source>
</evidence>
<feature type="binding site" evidence="9">
    <location>
        <position position="110"/>
    </location>
    <ligand>
        <name>4-amino-2-methyl-5-(diphosphooxymethyl)pyrimidine</name>
        <dbReference type="ChEBI" id="CHEBI:57841"/>
    </ligand>
</feature>
<evidence type="ECO:0000256" key="5">
    <source>
        <dbReference type="ARBA" id="ARBA00022977"/>
    </source>
</evidence>
<keyword evidence="5 9" id="KW-0784">Thiamine biosynthesis</keyword>
<keyword evidence="4 9" id="KW-0460">Magnesium</keyword>